<dbReference type="InterPro" id="IPR025566">
    <property type="entry name" value="DUF4331"/>
</dbReference>
<comment type="caution">
    <text evidence="1">The sequence shown here is derived from an EMBL/GenBank/DDBJ whole genome shotgun (WGS) entry which is preliminary data.</text>
</comment>
<dbReference type="Proteomes" id="UP000077628">
    <property type="component" value="Unassembled WGS sequence"/>
</dbReference>
<evidence type="ECO:0000313" key="2">
    <source>
        <dbReference type="Proteomes" id="UP000077628"/>
    </source>
</evidence>
<sequence length="531" mass="59261">MPHFGQAADHNDPNAINSIFADIPPSAADLYDLFGYPSADQGQGEQVVVALTFASIPKAGVFDTDLLYRIQFDPDPRAALGMGDQIDLKNLLNYAEAVGKKYINFKPSEVRVTFNQQNQAKLDFLGFPGGDFSQVIDTNKVVELKTPDGFAIKTFVGGRDDAFFNDLPGFFRSINYAPQYYHVPVKDKKSAEARIPKTLLELEGNSFFNYDKNLPDWGITVKKDLPKQPMTWNGNRFYKDANGNFRFVYTGQDARAGGNVNAIVLELPLKFLTKTPETERIVRTWGESWMLRASAKAKAIPEHSQWSLLAKLGGAHESPAPVAGFNNRLSDYKKVDVDGVPFLDAALNLREDEKQLADNVKLGEVYVKRFAHLGWGFGPSINALGLNSCFDHSNAPVSVFKTYDLAIEAFKRSKKCFFQRVNMPDNSWNVKGLDIKPPRTFEIFIPNVASIDMDTNGSWPFGRRLEDQVATRFLSLFLDMENGCGGKPCSVESLNNPALWASAPIEPKTTPNPVKNDKPFLTEFPYLAEPW</sequence>
<protein>
    <recommendedName>
        <fullName evidence="3">DUF4331 domain-containing protein</fullName>
    </recommendedName>
</protein>
<dbReference type="EMBL" id="LUUK01000181">
    <property type="protein sequence ID" value="OAI16987.1"/>
    <property type="molecule type" value="Genomic_DNA"/>
</dbReference>
<dbReference type="Pfam" id="PF14224">
    <property type="entry name" value="DUF4331"/>
    <property type="match status" value="1"/>
</dbReference>
<accession>A0A177NG78</accession>
<name>A0A177NG78_9GAMM</name>
<organism evidence="1 2">
    <name type="scientific">Methylomonas koyamae</name>
    <dbReference type="NCBI Taxonomy" id="702114"/>
    <lineage>
        <taxon>Bacteria</taxon>
        <taxon>Pseudomonadati</taxon>
        <taxon>Pseudomonadota</taxon>
        <taxon>Gammaproteobacteria</taxon>
        <taxon>Methylococcales</taxon>
        <taxon>Methylococcaceae</taxon>
        <taxon>Methylomonas</taxon>
    </lineage>
</organism>
<reference evidence="2" key="1">
    <citation type="submission" date="2016-03" db="EMBL/GenBank/DDBJ databases">
        <authorList>
            <person name="Heylen K."/>
            <person name="De Vos P."/>
            <person name="Vekeman B."/>
        </authorList>
    </citation>
    <scope>NUCLEOTIDE SEQUENCE [LARGE SCALE GENOMIC DNA]</scope>
    <source>
        <strain evidence="2">R-45383</strain>
    </source>
</reference>
<dbReference type="AlphaFoldDB" id="A0A177NG78"/>
<keyword evidence="2" id="KW-1185">Reference proteome</keyword>
<evidence type="ECO:0000313" key="1">
    <source>
        <dbReference type="EMBL" id="OAI16987.1"/>
    </source>
</evidence>
<dbReference type="STRING" id="702114.A1355_08735"/>
<gene>
    <name evidence="1" type="ORF">A1355_08735</name>
</gene>
<evidence type="ECO:0008006" key="3">
    <source>
        <dbReference type="Google" id="ProtNLM"/>
    </source>
</evidence>
<proteinExistence type="predicted"/>